<dbReference type="Proteomes" id="UP001516400">
    <property type="component" value="Unassembled WGS sequence"/>
</dbReference>
<gene>
    <name evidence="2" type="ORF">HHI36_020459</name>
</gene>
<reference evidence="2 3" key="1">
    <citation type="journal article" date="2021" name="BMC Biol.">
        <title>Horizontally acquired antibacterial genes associated with adaptive radiation of ladybird beetles.</title>
        <authorList>
            <person name="Li H.S."/>
            <person name="Tang X.F."/>
            <person name="Huang Y.H."/>
            <person name="Xu Z.Y."/>
            <person name="Chen M.L."/>
            <person name="Du X.Y."/>
            <person name="Qiu B.Y."/>
            <person name="Chen P.T."/>
            <person name="Zhang W."/>
            <person name="Slipinski A."/>
            <person name="Escalona H.E."/>
            <person name="Waterhouse R.M."/>
            <person name="Zwick A."/>
            <person name="Pang H."/>
        </authorList>
    </citation>
    <scope>NUCLEOTIDE SEQUENCE [LARGE SCALE GENOMIC DNA]</scope>
    <source>
        <strain evidence="2">SYSU2018</strain>
    </source>
</reference>
<name>A0ABD2NB23_9CUCU</name>
<comment type="caution">
    <text evidence="2">The sequence shown here is derived from an EMBL/GenBank/DDBJ whole genome shotgun (WGS) entry which is preliminary data.</text>
</comment>
<accession>A0ABD2NB23</accession>
<evidence type="ECO:0000313" key="3">
    <source>
        <dbReference type="Proteomes" id="UP001516400"/>
    </source>
</evidence>
<evidence type="ECO:0000313" key="2">
    <source>
        <dbReference type="EMBL" id="KAL3275710.1"/>
    </source>
</evidence>
<dbReference type="EMBL" id="JABFTP020000083">
    <property type="protein sequence ID" value="KAL3275710.1"/>
    <property type="molecule type" value="Genomic_DNA"/>
</dbReference>
<protein>
    <submittedName>
        <fullName evidence="2">Uncharacterized protein</fullName>
    </submittedName>
</protein>
<feature type="region of interest" description="Disordered" evidence="1">
    <location>
        <begin position="1"/>
        <end position="24"/>
    </location>
</feature>
<organism evidence="2 3">
    <name type="scientific">Cryptolaemus montrouzieri</name>
    <dbReference type="NCBI Taxonomy" id="559131"/>
    <lineage>
        <taxon>Eukaryota</taxon>
        <taxon>Metazoa</taxon>
        <taxon>Ecdysozoa</taxon>
        <taxon>Arthropoda</taxon>
        <taxon>Hexapoda</taxon>
        <taxon>Insecta</taxon>
        <taxon>Pterygota</taxon>
        <taxon>Neoptera</taxon>
        <taxon>Endopterygota</taxon>
        <taxon>Coleoptera</taxon>
        <taxon>Polyphaga</taxon>
        <taxon>Cucujiformia</taxon>
        <taxon>Coccinelloidea</taxon>
        <taxon>Coccinellidae</taxon>
        <taxon>Scymninae</taxon>
        <taxon>Scymnini</taxon>
        <taxon>Cryptolaemus</taxon>
    </lineage>
</organism>
<keyword evidence="3" id="KW-1185">Reference proteome</keyword>
<proteinExistence type="predicted"/>
<evidence type="ECO:0000256" key="1">
    <source>
        <dbReference type="SAM" id="MobiDB-lite"/>
    </source>
</evidence>
<dbReference type="AlphaFoldDB" id="A0ABD2NB23"/>
<sequence>MKEEISISKLSSNHIQSHGKMNDELRKRLEHININVRTVHQHSQDKQVEEAKNHEKLIKKTVLESVIERIDYEILSIAIWRTFLIQPQSKSNHASLK</sequence>